<keyword evidence="1" id="KW-0812">Transmembrane</keyword>
<comment type="caution">
    <text evidence="2">The sequence shown here is derived from an EMBL/GenBank/DDBJ whole genome shotgun (WGS) entry which is preliminary data.</text>
</comment>
<evidence type="ECO:0000256" key="1">
    <source>
        <dbReference type="SAM" id="Phobius"/>
    </source>
</evidence>
<dbReference type="EMBL" id="PTRA01000002">
    <property type="protein sequence ID" value="PQA56871.1"/>
    <property type="molecule type" value="Genomic_DNA"/>
</dbReference>
<evidence type="ECO:0000313" key="3">
    <source>
        <dbReference type="Proteomes" id="UP000239590"/>
    </source>
</evidence>
<accession>A0A2S7IJU2</accession>
<name>A0A2S7IJU2_9BACT</name>
<dbReference type="Proteomes" id="UP000239590">
    <property type="component" value="Unassembled WGS sequence"/>
</dbReference>
<keyword evidence="3" id="KW-1185">Reference proteome</keyword>
<gene>
    <name evidence="2" type="ORF">C5O19_16165</name>
</gene>
<sequence length="88" mass="10745">MNQKPIHLEASRSSYFWLKNRKTIRGKVSISGLNEYVIRDLDVTAHERWQARGAYWQDWFQRYRWLGVLLVLYVIWQLIKARFFTKTP</sequence>
<dbReference type="OrthoDB" id="757722at2"/>
<protein>
    <submittedName>
        <fullName evidence="2">Uncharacterized protein</fullName>
    </submittedName>
</protein>
<organism evidence="2 3">
    <name type="scientific">Siphonobacter curvatus</name>
    <dbReference type="NCBI Taxonomy" id="2094562"/>
    <lineage>
        <taxon>Bacteria</taxon>
        <taxon>Pseudomonadati</taxon>
        <taxon>Bacteroidota</taxon>
        <taxon>Cytophagia</taxon>
        <taxon>Cytophagales</taxon>
        <taxon>Cytophagaceae</taxon>
        <taxon>Siphonobacter</taxon>
    </lineage>
</organism>
<dbReference type="RefSeq" id="WP_104714446.1">
    <property type="nucleotide sequence ID" value="NZ_PTRA01000002.1"/>
</dbReference>
<keyword evidence="1" id="KW-1133">Transmembrane helix</keyword>
<keyword evidence="1" id="KW-0472">Membrane</keyword>
<dbReference type="AlphaFoldDB" id="A0A2S7IJU2"/>
<proteinExistence type="predicted"/>
<evidence type="ECO:0000313" key="2">
    <source>
        <dbReference type="EMBL" id="PQA56871.1"/>
    </source>
</evidence>
<reference evidence="3" key="1">
    <citation type="submission" date="2018-02" db="EMBL/GenBank/DDBJ databases">
        <title>Genome sequencing of Solimonas sp. HR-BB.</title>
        <authorList>
            <person name="Lee Y."/>
            <person name="Jeon C.O."/>
        </authorList>
    </citation>
    <scope>NUCLEOTIDE SEQUENCE [LARGE SCALE GENOMIC DNA]</scope>
    <source>
        <strain evidence="3">HR-U</strain>
    </source>
</reference>
<feature type="transmembrane region" description="Helical" evidence="1">
    <location>
        <begin position="63"/>
        <end position="79"/>
    </location>
</feature>